<name>A0A448WYL9_9PLAT</name>
<keyword evidence="3" id="KW-0808">Transferase</keyword>
<keyword evidence="9" id="KW-1185">Reference proteome</keyword>
<comment type="catalytic activity">
    <reaction evidence="5">
        <text>guanosine(9) in tRNA + S-adenosyl-L-methionine = N(1)-methylguanosine(9) in tRNA + S-adenosyl-L-homocysteine + H(+)</text>
        <dbReference type="Rhea" id="RHEA:43156"/>
        <dbReference type="Rhea" id="RHEA-COMP:10367"/>
        <dbReference type="Rhea" id="RHEA-COMP:10368"/>
        <dbReference type="ChEBI" id="CHEBI:15378"/>
        <dbReference type="ChEBI" id="CHEBI:57856"/>
        <dbReference type="ChEBI" id="CHEBI:59789"/>
        <dbReference type="ChEBI" id="CHEBI:73542"/>
        <dbReference type="ChEBI" id="CHEBI:74269"/>
        <dbReference type="EC" id="2.1.1.221"/>
    </reaction>
</comment>
<dbReference type="PANTHER" id="PTHR13563:SF13">
    <property type="entry name" value="TRNA METHYLTRANSFERASE 10 HOMOLOG A"/>
    <property type="match status" value="1"/>
</dbReference>
<evidence type="ECO:0000256" key="5">
    <source>
        <dbReference type="ARBA" id="ARBA00048434"/>
    </source>
</evidence>
<feature type="region of interest" description="Disordered" evidence="6">
    <location>
        <begin position="1"/>
        <end position="20"/>
    </location>
</feature>
<dbReference type="OrthoDB" id="278300at2759"/>
<evidence type="ECO:0000313" key="9">
    <source>
        <dbReference type="Proteomes" id="UP000784294"/>
    </source>
</evidence>
<dbReference type="EMBL" id="CAAALY010061692">
    <property type="protein sequence ID" value="VEL23403.1"/>
    <property type="molecule type" value="Genomic_DNA"/>
</dbReference>
<sequence length="117" mass="13038">MALSNNKFTPDTEIFESPATEDSPAVRFTRSDVYVLGGLVDHNHQKGLCYGQAVERGHRTARLPLNQRTLSGRRLNSRHVLSLVHAFQALALVLSGSKTWTESLIEAIPARKFHDDV</sequence>
<dbReference type="Gene3D" id="3.40.1280.30">
    <property type="match status" value="1"/>
</dbReference>
<accession>A0A448WYL9</accession>
<gene>
    <name evidence="8" type="ORF">PXEA_LOCUS16843</name>
</gene>
<dbReference type="GO" id="GO:0008168">
    <property type="term" value="F:methyltransferase activity"/>
    <property type="evidence" value="ECO:0007669"/>
    <property type="project" value="UniProtKB-KW"/>
</dbReference>
<feature type="domain" description="SAM-dependent MTase TRM10-type" evidence="7">
    <location>
        <begin position="1"/>
        <end position="115"/>
    </location>
</feature>
<dbReference type="Proteomes" id="UP000784294">
    <property type="component" value="Unassembled WGS sequence"/>
</dbReference>
<evidence type="ECO:0000256" key="2">
    <source>
        <dbReference type="ARBA" id="ARBA00022603"/>
    </source>
</evidence>
<keyword evidence="4" id="KW-0949">S-adenosyl-L-methionine</keyword>
<reference evidence="8" key="1">
    <citation type="submission" date="2018-11" db="EMBL/GenBank/DDBJ databases">
        <authorList>
            <consortium name="Pathogen Informatics"/>
        </authorList>
    </citation>
    <scope>NUCLEOTIDE SEQUENCE</scope>
</reference>
<dbReference type="EC" id="2.1.1.221" evidence="1"/>
<dbReference type="InterPro" id="IPR007356">
    <property type="entry name" value="tRNA_m1G_MeTrfase_euk"/>
</dbReference>
<evidence type="ECO:0000256" key="3">
    <source>
        <dbReference type="ARBA" id="ARBA00022679"/>
    </source>
</evidence>
<evidence type="ECO:0000256" key="6">
    <source>
        <dbReference type="SAM" id="MobiDB-lite"/>
    </source>
</evidence>
<protein>
    <recommendedName>
        <fullName evidence="1">tRNA (guanine(9)-N(1))-methyltransferase</fullName>
        <ecNumber evidence="1">2.1.1.221</ecNumber>
    </recommendedName>
</protein>
<dbReference type="AlphaFoldDB" id="A0A448WYL9"/>
<dbReference type="PROSITE" id="PS51675">
    <property type="entry name" value="SAM_MT_TRM10"/>
    <property type="match status" value="1"/>
</dbReference>
<organism evidence="8 9">
    <name type="scientific">Protopolystoma xenopodis</name>
    <dbReference type="NCBI Taxonomy" id="117903"/>
    <lineage>
        <taxon>Eukaryota</taxon>
        <taxon>Metazoa</taxon>
        <taxon>Spiralia</taxon>
        <taxon>Lophotrochozoa</taxon>
        <taxon>Platyhelminthes</taxon>
        <taxon>Monogenea</taxon>
        <taxon>Polyopisthocotylea</taxon>
        <taxon>Polystomatidea</taxon>
        <taxon>Polystomatidae</taxon>
        <taxon>Protopolystoma</taxon>
    </lineage>
</organism>
<evidence type="ECO:0000256" key="1">
    <source>
        <dbReference type="ARBA" id="ARBA00012797"/>
    </source>
</evidence>
<dbReference type="InterPro" id="IPR028564">
    <property type="entry name" value="MT_TRM10-typ"/>
</dbReference>
<keyword evidence="2" id="KW-0489">Methyltransferase</keyword>
<comment type="caution">
    <text evidence="8">The sequence shown here is derived from an EMBL/GenBank/DDBJ whole genome shotgun (WGS) entry which is preliminary data.</text>
</comment>
<dbReference type="PANTHER" id="PTHR13563">
    <property type="entry name" value="TRNA (GUANINE-9-) METHYLTRANSFERASE"/>
    <property type="match status" value="1"/>
</dbReference>
<dbReference type="InterPro" id="IPR038459">
    <property type="entry name" value="MT_TRM10-typ_sf"/>
</dbReference>
<dbReference type="GO" id="GO:0005654">
    <property type="term" value="C:nucleoplasm"/>
    <property type="evidence" value="ECO:0007669"/>
    <property type="project" value="TreeGrafter"/>
</dbReference>
<evidence type="ECO:0000256" key="4">
    <source>
        <dbReference type="ARBA" id="ARBA00022691"/>
    </source>
</evidence>
<evidence type="ECO:0000259" key="7">
    <source>
        <dbReference type="PROSITE" id="PS51675"/>
    </source>
</evidence>
<evidence type="ECO:0000313" key="8">
    <source>
        <dbReference type="EMBL" id="VEL23403.1"/>
    </source>
</evidence>
<proteinExistence type="predicted"/>
<dbReference type="GO" id="GO:0002939">
    <property type="term" value="P:tRNA N1-guanine methylation"/>
    <property type="evidence" value="ECO:0007669"/>
    <property type="project" value="TreeGrafter"/>
</dbReference>
<dbReference type="GO" id="GO:0000049">
    <property type="term" value="F:tRNA binding"/>
    <property type="evidence" value="ECO:0007669"/>
    <property type="project" value="TreeGrafter"/>
</dbReference>